<dbReference type="CDD" id="cd20028">
    <property type="entry name" value="FH_FOXL2"/>
    <property type="match status" value="1"/>
</dbReference>
<evidence type="ECO:0000256" key="3">
    <source>
        <dbReference type="ARBA" id="ARBA00022553"/>
    </source>
</evidence>
<evidence type="ECO:0000256" key="1">
    <source>
        <dbReference type="ARBA" id="ARBA00004123"/>
    </source>
</evidence>
<dbReference type="PANTHER" id="PTHR11829">
    <property type="entry name" value="FORKHEAD BOX PROTEIN"/>
    <property type="match status" value="1"/>
</dbReference>
<dbReference type="PROSITE" id="PS00657">
    <property type="entry name" value="FORK_HEAD_1"/>
    <property type="match status" value="1"/>
</dbReference>
<keyword evidence="3" id="KW-0597">Phosphoprotein</keyword>
<evidence type="ECO:0000256" key="8">
    <source>
        <dbReference type="ARBA" id="ARBA00023163"/>
    </source>
</evidence>
<feature type="DNA-binding region" description="Fork-head" evidence="11">
    <location>
        <begin position="40"/>
        <end position="138"/>
    </location>
</feature>
<dbReference type="SMART" id="SM00339">
    <property type="entry name" value="FH"/>
    <property type="match status" value="1"/>
</dbReference>
<keyword evidence="4" id="KW-0221">Differentiation</keyword>
<sequence length="288" mass="30645">MAAQDFAAQPVPSGTSSAEALVCRGAAERAGGAGPDPLQKPPYSYVALIAMAIKESPEQRLPLSGIYRYIVGRFPYYERNQKGWQNSVRHNLSLNECFVKVPPDGGPGAAGERKGNLWALDPAFQDMFDQGDYRRRRRRRPRPRVPQPPGPPTGRSPTPSPLALAELPCCLPQRPLYLLGEPWALGQPQPAYLQPGCAPAVGGPPGSYSAFSQSPGPCQPRGPGEPGSGYRAPDPAAAAPLPIHWRGAGAVQHPWSVGSRPQAGLLTAGAPQEFPPQLSSPPSAQLDF</sequence>
<feature type="region of interest" description="Disordered" evidence="12">
    <location>
        <begin position="204"/>
        <end position="288"/>
    </location>
</feature>
<feature type="compositionally biased region" description="Pro residues" evidence="12">
    <location>
        <begin position="144"/>
        <end position="160"/>
    </location>
</feature>
<keyword evidence="5" id="KW-0832">Ubl conjugation</keyword>
<evidence type="ECO:0000313" key="14">
    <source>
        <dbReference type="Proteomes" id="UP000515140"/>
    </source>
</evidence>
<dbReference type="InterPro" id="IPR047515">
    <property type="entry name" value="FH_FOXL2"/>
</dbReference>
<dbReference type="InterPro" id="IPR036390">
    <property type="entry name" value="WH_DNA-bd_sf"/>
</dbReference>
<gene>
    <name evidence="15" type="primary">LOC110203151</name>
</gene>
<dbReference type="GO" id="GO:0030154">
    <property type="term" value="P:cell differentiation"/>
    <property type="evidence" value="ECO:0007669"/>
    <property type="project" value="UniProtKB-KW"/>
</dbReference>
<dbReference type="PRINTS" id="PR00053">
    <property type="entry name" value="FORKHEAD"/>
</dbReference>
<dbReference type="InParanoid" id="A0A6P5JLX7"/>
<evidence type="ECO:0000256" key="10">
    <source>
        <dbReference type="ARBA" id="ARBA00034872"/>
    </source>
</evidence>
<feature type="compositionally biased region" description="Low complexity" evidence="12">
    <location>
        <begin position="232"/>
        <end position="242"/>
    </location>
</feature>
<evidence type="ECO:0000256" key="11">
    <source>
        <dbReference type="PROSITE-ProRule" id="PRU00089"/>
    </source>
</evidence>
<dbReference type="InterPro" id="IPR018122">
    <property type="entry name" value="TF_fork_head_CS_1"/>
</dbReference>
<evidence type="ECO:0000256" key="4">
    <source>
        <dbReference type="ARBA" id="ARBA00022782"/>
    </source>
</evidence>
<keyword evidence="2" id="KW-1017">Isopeptide bond</keyword>
<dbReference type="InterPro" id="IPR050211">
    <property type="entry name" value="FOX_domain-containing"/>
</dbReference>
<protein>
    <recommendedName>
        <fullName evidence="10">Forkhead box protein L2</fullName>
    </recommendedName>
</protein>
<feature type="compositionally biased region" description="Low complexity" evidence="12">
    <location>
        <begin position="275"/>
        <end position="288"/>
    </location>
</feature>
<dbReference type="InterPro" id="IPR001766">
    <property type="entry name" value="Fork_head_dom"/>
</dbReference>
<dbReference type="GO" id="GO:0000981">
    <property type="term" value="F:DNA-binding transcription factor activity, RNA polymerase II-specific"/>
    <property type="evidence" value="ECO:0007669"/>
    <property type="project" value="TreeGrafter"/>
</dbReference>
<dbReference type="FunFam" id="1.10.10.10:FF:000598">
    <property type="entry name" value="forkhead box protein I1 isoform X2"/>
    <property type="match status" value="1"/>
</dbReference>
<dbReference type="KEGG" id="pcw:110203151"/>
<evidence type="ECO:0000256" key="2">
    <source>
        <dbReference type="ARBA" id="ARBA00022499"/>
    </source>
</evidence>
<evidence type="ECO:0000259" key="13">
    <source>
        <dbReference type="PROSITE" id="PS50039"/>
    </source>
</evidence>
<dbReference type="InterPro" id="IPR030456">
    <property type="entry name" value="TF_fork_head_CS_2"/>
</dbReference>
<evidence type="ECO:0000256" key="9">
    <source>
        <dbReference type="ARBA" id="ARBA00023242"/>
    </source>
</evidence>
<evidence type="ECO:0000256" key="7">
    <source>
        <dbReference type="ARBA" id="ARBA00023125"/>
    </source>
</evidence>
<keyword evidence="6" id="KW-0805">Transcription regulation</keyword>
<dbReference type="AlphaFoldDB" id="A0A6P5JLX7"/>
<keyword evidence="8" id="KW-0804">Transcription</keyword>
<name>A0A6P5JLX7_PHACI</name>
<dbReference type="GO" id="GO:0000978">
    <property type="term" value="F:RNA polymerase II cis-regulatory region sequence-specific DNA binding"/>
    <property type="evidence" value="ECO:0007669"/>
    <property type="project" value="TreeGrafter"/>
</dbReference>
<proteinExistence type="predicted"/>
<keyword evidence="14" id="KW-1185">Reference proteome</keyword>
<feature type="domain" description="Fork-head" evidence="13">
    <location>
        <begin position="40"/>
        <end position="138"/>
    </location>
</feature>
<evidence type="ECO:0000313" key="15">
    <source>
        <dbReference type="RefSeq" id="XP_020835292.1"/>
    </source>
</evidence>
<feature type="region of interest" description="Disordered" evidence="12">
    <location>
        <begin position="129"/>
        <end position="164"/>
    </location>
</feature>
<organism evidence="14 15">
    <name type="scientific">Phascolarctos cinereus</name>
    <name type="common">Koala</name>
    <dbReference type="NCBI Taxonomy" id="38626"/>
    <lineage>
        <taxon>Eukaryota</taxon>
        <taxon>Metazoa</taxon>
        <taxon>Chordata</taxon>
        <taxon>Craniata</taxon>
        <taxon>Vertebrata</taxon>
        <taxon>Euteleostomi</taxon>
        <taxon>Mammalia</taxon>
        <taxon>Metatheria</taxon>
        <taxon>Diprotodontia</taxon>
        <taxon>Phascolarctidae</taxon>
        <taxon>Phascolarctos</taxon>
    </lineage>
</organism>
<dbReference type="InterPro" id="IPR036388">
    <property type="entry name" value="WH-like_DNA-bd_sf"/>
</dbReference>
<dbReference type="PROSITE" id="PS00658">
    <property type="entry name" value="FORK_HEAD_2"/>
    <property type="match status" value="1"/>
</dbReference>
<dbReference type="PANTHER" id="PTHR11829:SF411">
    <property type="entry name" value="FORKHEAD BOX PROTEIN L2"/>
    <property type="match status" value="1"/>
</dbReference>
<evidence type="ECO:0000256" key="5">
    <source>
        <dbReference type="ARBA" id="ARBA00022843"/>
    </source>
</evidence>
<keyword evidence="9 11" id="KW-0539">Nucleus</keyword>
<evidence type="ECO:0000256" key="12">
    <source>
        <dbReference type="SAM" id="MobiDB-lite"/>
    </source>
</evidence>
<comment type="subcellular location">
    <subcellularLocation>
        <location evidence="1 11">Nucleus</location>
    </subcellularLocation>
</comment>
<dbReference type="GO" id="GO:0009653">
    <property type="term" value="P:anatomical structure morphogenesis"/>
    <property type="evidence" value="ECO:0007669"/>
    <property type="project" value="TreeGrafter"/>
</dbReference>
<dbReference type="GO" id="GO:0005634">
    <property type="term" value="C:nucleus"/>
    <property type="evidence" value="ECO:0007669"/>
    <property type="project" value="UniProtKB-SubCell"/>
</dbReference>
<dbReference type="GeneID" id="110203151"/>
<dbReference type="SUPFAM" id="SSF46785">
    <property type="entry name" value="Winged helix' DNA-binding domain"/>
    <property type="match status" value="1"/>
</dbReference>
<reference evidence="15" key="1">
    <citation type="submission" date="2025-08" db="UniProtKB">
        <authorList>
            <consortium name="RefSeq"/>
        </authorList>
    </citation>
    <scope>IDENTIFICATION</scope>
    <source>
        <tissue evidence="15">Spleen</tissue>
    </source>
</reference>
<dbReference type="RefSeq" id="XP_020835292.1">
    <property type="nucleotide sequence ID" value="XM_020979633.1"/>
</dbReference>
<feature type="compositionally biased region" description="Basic residues" evidence="12">
    <location>
        <begin position="134"/>
        <end position="143"/>
    </location>
</feature>
<dbReference type="Proteomes" id="UP000515140">
    <property type="component" value="Unplaced"/>
</dbReference>
<dbReference type="PROSITE" id="PS50039">
    <property type="entry name" value="FORK_HEAD_3"/>
    <property type="match status" value="1"/>
</dbReference>
<dbReference type="Gene3D" id="1.10.10.10">
    <property type="entry name" value="Winged helix-like DNA-binding domain superfamily/Winged helix DNA-binding domain"/>
    <property type="match status" value="1"/>
</dbReference>
<keyword evidence="7 11" id="KW-0238">DNA-binding</keyword>
<accession>A0A6P5JLX7</accession>
<evidence type="ECO:0000256" key="6">
    <source>
        <dbReference type="ARBA" id="ARBA00023015"/>
    </source>
</evidence>
<dbReference type="Pfam" id="PF00250">
    <property type="entry name" value="Forkhead"/>
    <property type="match status" value="1"/>
</dbReference>